<protein>
    <submittedName>
        <fullName evidence="1">Zinc-dependent metalloprotease</fullName>
    </submittedName>
</protein>
<dbReference type="NCBIfam" id="TIGR03624">
    <property type="entry name" value="putative hydrolase"/>
    <property type="match status" value="1"/>
</dbReference>
<sequence>MWLTPGSFEEVSTVSAEKTRPVVDWSLAASTGAFLVRGGPAVPKEEAQLAVTELRELTVDAEAHVRELTGLGAGLPLLPGEVVDRPGWVRSAAAGLDALTAKALRTLPSNPLSPVLAGGAGVQTGVVLAFLASRVLGQYDPFGGGEGRLVLVAPNVVTAQRAMDVDGRDFRMWVCLHESTHRLQFTAVDWLRDYFADEVERLVSGLADDEDGITDLFGRLPEAFREAKRNKADGVLALGQLLRSPKQREVFDKLLALSTLLEGHADYVMDAVGPAVVPSVETIRARFTARREGGGLLDRVLRALLGIDAKIRQYAQGSAFTTRVVERVGMPGFNAVWTSPNTLPSRAEIADPDAWVRRVHG</sequence>
<dbReference type="PANTHER" id="PTHR39420">
    <property type="match status" value="1"/>
</dbReference>
<dbReference type="InterPro" id="IPR018766">
    <property type="entry name" value="Zinicin_2"/>
</dbReference>
<dbReference type="SUPFAM" id="SSF55486">
    <property type="entry name" value="Metalloproteases ('zincins'), catalytic domain"/>
    <property type="match status" value="1"/>
</dbReference>
<comment type="caution">
    <text evidence="1">The sequence shown here is derived from an EMBL/GenBank/DDBJ whole genome shotgun (WGS) entry which is preliminary data.</text>
</comment>
<evidence type="ECO:0000313" key="2">
    <source>
        <dbReference type="Proteomes" id="UP000319769"/>
    </source>
</evidence>
<dbReference type="NCBIfam" id="TIGR03883">
    <property type="entry name" value="DUF2342_F420"/>
    <property type="match status" value="1"/>
</dbReference>
<dbReference type="InterPro" id="IPR042271">
    <property type="entry name" value="Zinicin_2_N"/>
</dbReference>
<dbReference type="OrthoDB" id="142939at2"/>
<keyword evidence="1" id="KW-0378">Hydrolase</keyword>
<evidence type="ECO:0000313" key="1">
    <source>
        <dbReference type="EMBL" id="KAA9154939.1"/>
    </source>
</evidence>
<dbReference type="GO" id="GO:0008237">
    <property type="term" value="F:metallopeptidase activity"/>
    <property type="evidence" value="ECO:0007669"/>
    <property type="project" value="UniProtKB-KW"/>
</dbReference>
<proteinExistence type="predicted"/>
<keyword evidence="1" id="KW-0482">Metalloprotease</keyword>
<dbReference type="InterPro" id="IPR022454">
    <property type="entry name" value="CHP03883_F420-assoc"/>
</dbReference>
<dbReference type="Proteomes" id="UP000319769">
    <property type="component" value="Unassembled WGS sequence"/>
</dbReference>
<dbReference type="GO" id="GO:0006508">
    <property type="term" value="P:proteolysis"/>
    <property type="evidence" value="ECO:0007669"/>
    <property type="project" value="UniProtKB-KW"/>
</dbReference>
<reference evidence="1" key="1">
    <citation type="submission" date="2019-09" db="EMBL/GenBank/DDBJ databases">
        <authorList>
            <person name="Teo W.F.A."/>
            <person name="Duangmal K."/>
        </authorList>
    </citation>
    <scope>NUCLEOTIDE SEQUENCE [LARGE SCALE GENOMIC DNA]</scope>
    <source>
        <strain evidence="1">K81G1</strain>
    </source>
</reference>
<keyword evidence="2" id="KW-1185">Reference proteome</keyword>
<dbReference type="AlphaFoldDB" id="A0A5N0USL7"/>
<name>A0A5N0USL7_9PSEU</name>
<keyword evidence="1" id="KW-0645">Protease</keyword>
<dbReference type="Gene3D" id="1.20.150.30">
    <property type="entry name" value="Zincin-like metallopeptidase, N-terminal domain"/>
    <property type="match status" value="1"/>
</dbReference>
<gene>
    <name evidence="1" type="ORF">FPZ12_030905</name>
</gene>
<dbReference type="Pfam" id="PF10103">
    <property type="entry name" value="Zincin_2"/>
    <property type="match status" value="1"/>
</dbReference>
<accession>A0A5N0USL7</accession>
<dbReference type="EMBL" id="VMNW02000061">
    <property type="protein sequence ID" value="KAA9154939.1"/>
    <property type="molecule type" value="Genomic_DNA"/>
</dbReference>
<organism evidence="1 2">
    <name type="scientific">Amycolatopsis acidicola</name>
    <dbReference type="NCBI Taxonomy" id="2596893"/>
    <lineage>
        <taxon>Bacteria</taxon>
        <taxon>Bacillati</taxon>
        <taxon>Actinomycetota</taxon>
        <taxon>Actinomycetes</taxon>
        <taxon>Pseudonocardiales</taxon>
        <taxon>Pseudonocardiaceae</taxon>
        <taxon>Amycolatopsis</taxon>
    </lineage>
</organism>
<dbReference type="PANTHER" id="PTHR39420:SF1">
    <property type="entry name" value="HYDROLASE"/>
    <property type="match status" value="1"/>
</dbReference>